<dbReference type="Gene3D" id="1.25.40.10">
    <property type="entry name" value="Tetratricopeptide repeat domain"/>
    <property type="match status" value="1"/>
</dbReference>
<keyword evidence="6" id="KW-1185">Reference proteome</keyword>
<gene>
    <name evidence="5" type="ORF">GGQ83_000755</name>
</gene>
<dbReference type="GO" id="GO:0032259">
    <property type="term" value="P:methylation"/>
    <property type="evidence" value="ECO:0007669"/>
    <property type="project" value="UniProtKB-KW"/>
</dbReference>
<feature type="repeat" description="TPR" evidence="4">
    <location>
        <begin position="5"/>
        <end position="38"/>
    </location>
</feature>
<dbReference type="SUPFAM" id="SSF53335">
    <property type="entry name" value="S-adenosyl-L-methionine-dependent methyltransferases"/>
    <property type="match status" value="1"/>
</dbReference>
<dbReference type="Gene3D" id="3.40.50.150">
    <property type="entry name" value="Vaccinia Virus protein VP39"/>
    <property type="match status" value="1"/>
</dbReference>
<keyword evidence="4" id="KW-0802">TPR repeat</keyword>
<protein>
    <submittedName>
        <fullName evidence="5">Putative TPR repeat methyltransferase</fullName>
    </submittedName>
</protein>
<dbReference type="Pfam" id="PF13432">
    <property type="entry name" value="TPR_16"/>
    <property type="match status" value="1"/>
</dbReference>
<dbReference type="InterPro" id="IPR019734">
    <property type="entry name" value="TPR_rpt"/>
</dbReference>
<dbReference type="CDD" id="cd02440">
    <property type="entry name" value="AdoMet_MTases"/>
    <property type="match status" value="1"/>
</dbReference>
<evidence type="ECO:0000256" key="1">
    <source>
        <dbReference type="ARBA" id="ARBA00022603"/>
    </source>
</evidence>
<reference evidence="5 6" key="1">
    <citation type="submission" date="2020-08" db="EMBL/GenBank/DDBJ databases">
        <title>Genomic Encyclopedia of Type Strains, Phase IV (KMG-IV): sequencing the most valuable type-strain genomes for metagenomic binning, comparative biology and taxonomic classification.</title>
        <authorList>
            <person name="Goeker M."/>
        </authorList>
    </citation>
    <scope>NUCLEOTIDE SEQUENCE [LARGE SCALE GENOMIC DNA]</scope>
    <source>
        <strain evidence="5 6">DSM 19979</strain>
    </source>
</reference>
<sequence>MKITAQDLLRRGAERHRAGKVEEAESLYRRALRLAPGHPDAENLLSVCALQRGDTAAAVEHSARALAVMPDSAIYLANHGAALAAHGMLPEAVATLQAALEREPDDVTSLRNLGQVLTAGGQPEAALGPLREAHRLAPASPEVALTLAHAAHQAGAAEEARAAAQAVKGPLAAQAGFLLAALGEAPLPPRAPPAFVREMFDAFAPRFDQDLAEALDYQTPALLAALLEPGVRGRVLDLGCGTGLSGVALKPFAKRLEGLDLSPRMLDRARARGLYDALHEADLLDFLPRRAAAYDLITAADVLNYLGDLAPAFAAIAAALKPGGEALFSIETGAAQVELGQGLRFRHDPAHVASLAEAAGLTPVRREPAVLRQEKGAPVEGALFLLRRQPAPG</sequence>
<dbReference type="Pfam" id="PF13489">
    <property type="entry name" value="Methyltransf_23"/>
    <property type="match status" value="1"/>
</dbReference>
<keyword evidence="3" id="KW-0949">S-adenosyl-L-methionine</keyword>
<name>A0A840A752_9PROT</name>
<evidence type="ECO:0000256" key="2">
    <source>
        <dbReference type="ARBA" id="ARBA00022679"/>
    </source>
</evidence>
<accession>A0A840A752</accession>
<dbReference type="Proteomes" id="UP000553193">
    <property type="component" value="Unassembled WGS sequence"/>
</dbReference>
<dbReference type="PANTHER" id="PTHR43464:SF19">
    <property type="entry name" value="UBIQUINONE BIOSYNTHESIS O-METHYLTRANSFERASE, MITOCHONDRIAL"/>
    <property type="match status" value="1"/>
</dbReference>
<dbReference type="SUPFAM" id="SSF48452">
    <property type="entry name" value="TPR-like"/>
    <property type="match status" value="1"/>
</dbReference>
<dbReference type="InterPro" id="IPR011990">
    <property type="entry name" value="TPR-like_helical_dom_sf"/>
</dbReference>
<keyword evidence="2 5" id="KW-0808">Transferase</keyword>
<organism evidence="5 6">
    <name type="scientific">Roseococcus suduntuyensis</name>
    <dbReference type="NCBI Taxonomy" id="455361"/>
    <lineage>
        <taxon>Bacteria</taxon>
        <taxon>Pseudomonadati</taxon>
        <taxon>Pseudomonadota</taxon>
        <taxon>Alphaproteobacteria</taxon>
        <taxon>Acetobacterales</taxon>
        <taxon>Roseomonadaceae</taxon>
        <taxon>Roseococcus</taxon>
    </lineage>
</organism>
<proteinExistence type="predicted"/>
<evidence type="ECO:0000313" key="5">
    <source>
        <dbReference type="EMBL" id="MBB3897329.1"/>
    </source>
</evidence>
<evidence type="ECO:0000256" key="4">
    <source>
        <dbReference type="PROSITE-ProRule" id="PRU00339"/>
    </source>
</evidence>
<dbReference type="SMART" id="SM00028">
    <property type="entry name" value="TPR"/>
    <property type="match status" value="4"/>
</dbReference>
<comment type="caution">
    <text evidence="5">The sequence shown here is derived from an EMBL/GenBank/DDBJ whole genome shotgun (WGS) entry which is preliminary data.</text>
</comment>
<evidence type="ECO:0000256" key="3">
    <source>
        <dbReference type="ARBA" id="ARBA00022691"/>
    </source>
</evidence>
<evidence type="ECO:0000313" key="6">
    <source>
        <dbReference type="Proteomes" id="UP000553193"/>
    </source>
</evidence>
<keyword evidence="1 5" id="KW-0489">Methyltransferase</keyword>
<dbReference type="EMBL" id="JACIDJ010000001">
    <property type="protein sequence ID" value="MBB3897329.1"/>
    <property type="molecule type" value="Genomic_DNA"/>
</dbReference>
<dbReference type="PANTHER" id="PTHR43464">
    <property type="entry name" value="METHYLTRANSFERASE"/>
    <property type="match status" value="1"/>
</dbReference>
<dbReference type="Pfam" id="PF14559">
    <property type="entry name" value="TPR_19"/>
    <property type="match status" value="1"/>
</dbReference>
<dbReference type="RefSeq" id="WP_184382255.1">
    <property type="nucleotide sequence ID" value="NZ_JACIDJ010000001.1"/>
</dbReference>
<dbReference type="AlphaFoldDB" id="A0A840A752"/>
<dbReference type="GO" id="GO:0008168">
    <property type="term" value="F:methyltransferase activity"/>
    <property type="evidence" value="ECO:0007669"/>
    <property type="project" value="UniProtKB-KW"/>
</dbReference>
<dbReference type="InterPro" id="IPR029063">
    <property type="entry name" value="SAM-dependent_MTases_sf"/>
</dbReference>
<dbReference type="PROSITE" id="PS50005">
    <property type="entry name" value="TPR"/>
    <property type="match status" value="1"/>
</dbReference>